<sequence length="75" mass="8990">YINMHFPHKRSRKIKNYSYLTEMDRSSKDSSSPSVIEDFYPTWPNDMEDVSLYKFVANYKLDEIGANLEREYKLS</sequence>
<proteinExistence type="predicted"/>
<protein>
    <submittedName>
        <fullName evidence="1">Uncharacterized protein</fullName>
    </submittedName>
</protein>
<dbReference type="EnsemblMetazoa" id="Aqu2.1.27928_001">
    <property type="protein sequence ID" value="Aqu2.1.27928_001"/>
    <property type="gene ID" value="Aqu2.1.27928"/>
</dbReference>
<dbReference type="InParanoid" id="A0A1X7UJJ7"/>
<reference evidence="1" key="1">
    <citation type="submission" date="2017-05" db="UniProtKB">
        <authorList>
            <consortium name="EnsemblMetazoa"/>
        </authorList>
    </citation>
    <scope>IDENTIFICATION</scope>
</reference>
<name>A0A1X7UJJ7_AMPQE</name>
<evidence type="ECO:0000313" key="1">
    <source>
        <dbReference type="EnsemblMetazoa" id="Aqu2.1.27928_001"/>
    </source>
</evidence>
<dbReference type="AlphaFoldDB" id="A0A1X7UJJ7"/>
<organism evidence="1">
    <name type="scientific">Amphimedon queenslandica</name>
    <name type="common">Sponge</name>
    <dbReference type="NCBI Taxonomy" id="400682"/>
    <lineage>
        <taxon>Eukaryota</taxon>
        <taxon>Metazoa</taxon>
        <taxon>Porifera</taxon>
        <taxon>Demospongiae</taxon>
        <taxon>Heteroscleromorpha</taxon>
        <taxon>Haplosclerida</taxon>
        <taxon>Niphatidae</taxon>
        <taxon>Amphimedon</taxon>
    </lineage>
</organism>
<accession>A0A1X7UJJ7</accession>